<evidence type="ECO:0000259" key="8">
    <source>
        <dbReference type="Pfam" id="PF18072"/>
    </source>
</evidence>
<dbReference type="SUPFAM" id="SSF56042">
    <property type="entry name" value="PurM C-terminal domain-like"/>
    <property type="match status" value="2"/>
</dbReference>
<dbReference type="InterPro" id="IPR029062">
    <property type="entry name" value="Class_I_gatase-like"/>
</dbReference>
<dbReference type="InterPro" id="IPR010918">
    <property type="entry name" value="PurM-like_C_dom"/>
</dbReference>
<evidence type="ECO:0000313" key="9">
    <source>
        <dbReference type="EMBL" id="PYG88455.1"/>
    </source>
</evidence>
<dbReference type="EMBL" id="QKMR01000006">
    <property type="protein sequence ID" value="PYG88455.1"/>
    <property type="molecule type" value="Genomic_DNA"/>
</dbReference>
<dbReference type="Pfam" id="PF18072">
    <property type="entry name" value="FGAR-AT_linker"/>
    <property type="match status" value="1"/>
</dbReference>
<evidence type="ECO:0000256" key="5">
    <source>
        <dbReference type="ARBA" id="ARBA00022840"/>
    </source>
</evidence>
<keyword evidence="2" id="KW-0479">Metal-binding</keyword>
<protein>
    <submittedName>
        <fullName evidence="9">Phosphoribosylformylglycinamidine synthase</fullName>
    </submittedName>
</protein>
<keyword evidence="5" id="KW-0067">ATP-binding</keyword>
<keyword evidence="3" id="KW-0547">Nucleotide-binding</keyword>
<dbReference type="GO" id="GO:0006164">
    <property type="term" value="P:purine nucleotide biosynthetic process"/>
    <property type="evidence" value="ECO:0007669"/>
    <property type="project" value="UniProtKB-KW"/>
</dbReference>
<dbReference type="CDD" id="cd02203">
    <property type="entry name" value="PurL_repeat1"/>
    <property type="match status" value="1"/>
</dbReference>
<dbReference type="InterPro" id="IPR036921">
    <property type="entry name" value="PurM-like_N_sf"/>
</dbReference>
<accession>A0A318XQE8</accession>
<dbReference type="Gene3D" id="3.40.50.880">
    <property type="match status" value="1"/>
</dbReference>
<dbReference type="SUPFAM" id="SSF55326">
    <property type="entry name" value="PurM N-terminal domain-like"/>
    <property type="match status" value="2"/>
</dbReference>
<dbReference type="FunFam" id="3.30.1330.10:FF:000013">
    <property type="entry name" value="Phosphoribosylformylglycinamidine synthase"/>
    <property type="match status" value="1"/>
</dbReference>
<dbReference type="Proteomes" id="UP000248132">
    <property type="component" value="Unassembled WGS sequence"/>
</dbReference>
<dbReference type="NCBIfam" id="TIGR01857">
    <property type="entry name" value="FGAM-synthase"/>
    <property type="match status" value="1"/>
</dbReference>
<keyword evidence="4" id="KW-0658">Purine biosynthesis</keyword>
<dbReference type="SMART" id="SM01211">
    <property type="entry name" value="GATase_5"/>
    <property type="match status" value="1"/>
</dbReference>
<dbReference type="PANTHER" id="PTHR10099">
    <property type="entry name" value="PHOSPHORIBOSYLFORMYLGLYCINAMIDINE SYNTHASE"/>
    <property type="match status" value="1"/>
</dbReference>
<keyword evidence="1" id="KW-0436">Ligase</keyword>
<dbReference type="SUPFAM" id="SSF52317">
    <property type="entry name" value="Class I glutamine amidotransferase-like"/>
    <property type="match status" value="1"/>
</dbReference>
<sequence>MSTVKRLFVEKRQPYDVEAQGLLSDLKGTLGIKALEHVKIINRYDIEGISDEEYLMARNTIFSEPPVDYAYDEEYKIKNGSRAFAVEYLPGQYDQRADSAAQCIQLLTQGERPEIKAARVIVFEGGITDSEFSAIKRYYINPVESQEAKMDKPDTLKTEVEQPKEVTAIEGFTAMNEEQLAGLLKSMGFAMSFDDIAFCQGYFKNTEKRDPSVTEMRMIDTYWSDHCRHTTFLTCIDSVEFEEGKYSDIIKETFIDYKASREEIYRGRDDKDICLMDVALLAMKKLKKQGKLNDLDLSEEINACSIVVNADIDGRNEEWLVMFKNETHNHPTEIEPFGGAATCLGGAIRDPLSGRVYVYQAMRVTGSGDPRAKLEDTIPGKLPQKKITTGAAAGYSSYGNQIGLATGQVAEIYNEGYVAKRMEIGAVIGAAPRKNVVRMVPQAGDKIILLGGRTGRDGCGGATGSSKAHTEESLVSCGAEVQKGNPPTERKIQRLFRNPDASTLIKRCNDFGAGGISVAIGELADGLEINLDVVPKKYEGLDGTELAISESQERMAVVVAAKDAGEFISHAARENLEAVVVAEVTEAARLKMTWRGNTIVDLSREFLNSNGAKQRIDIEVTAPEEQTYFDKYNDIDVKSITDKWIENLQNLNRCSQKGLAERFDSTIGANTVLMPFGGKTQLTPAEGMAAKLPLMEGDTSTGTLMSYGYNSGISTWSPFHGAVFAVVESIAKIVAMGGDYGKARLTFQEYFEKPGKDARRWGKPLSALLGGYYAQLKLGTAAIGGKDSMSGSFMDMDVPPTLVSFAVNTVNVNNVVSNEFKAAGSKVVMLKAGLDKNSLPDFEQLDRIYSRIYRLACEKAILSASSVREGGIAEVISKMAFGNMLGFDFEKNIDTGMLFKPFYGSIILELPESTDFEKQLGDLEYILLGTTAAKAEINVNGTVIALDMLAEKWQEPLERVFPTRTKKIMEGPEEYAFEARSKVSPGIKVARPRIFIPVFPGTNCEYDTKRVFEAAGGLVETLVIRNMSHNDIEESIKEMERIIDKSQIIMIPGGFSAGDEPEGSGKFIATAFRNPVVSEAVMKLLKQRDGLVMGICNGFQALIKLGLLPFGEIRAIDDSCPTLTFNTIGRHQSCLVNTKITSNLSPWLNKVKVGDVHTIAVSHGEGRFTANGEVLRVLGSNGQIATQYVDLDGKATYDVAFNPNGSVNAIEGITSPDGRVFGKMGHSERIGSNLYRNVPGHKDQKLFQAGVEYFG</sequence>
<keyword evidence="10" id="KW-1185">Reference proteome</keyword>
<dbReference type="Gene3D" id="3.90.650.10">
    <property type="entry name" value="PurM-like C-terminal domain"/>
    <property type="match status" value="2"/>
</dbReference>
<name>A0A318XQE8_9FIRM</name>
<dbReference type="PANTHER" id="PTHR10099:SF1">
    <property type="entry name" value="PHOSPHORIBOSYLFORMYLGLYCINAMIDINE SYNTHASE"/>
    <property type="match status" value="1"/>
</dbReference>
<feature type="domain" description="Phosphoribosylformylglycinamidine synthase linker" evidence="8">
    <location>
        <begin position="185"/>
        <end position="229"/>
    </location>
</feature>
<dbReference type="GO" id="GO:0005737">
    <property type="term" value="C:cytoplasm"/>
    <property type="evidence" value="ECO:0007669"/>
    <property type="project" value="TreeGrafter"/>
</dbReference>
<dbReference type="InterPro" id="IPR036676">
    <property type="entry name" value="PurM-like_C_sf"/>
</dbReference>
<evidence type="ECO:0000256" key="3">
    <source>
        <dbReference type="ARBA" id="ARBA00022741"/>
    </source>
</evidence>
<reference evidence="9 10" key="1">
    <citation type="submission" date="2018-06" db="EMBL/GenBank/DDBJ databases">
        <title>Genomic Encyclopedia of Type Strains, Phase I: the one thousand microbial genomes (KMG-I) project.</title>
        <authorList>
            <person name="Kyrpides N."/>
        </authorList>
    </citation>
    <scope>NUCLEOTIDE SEQUENCE [LARGE SCALE GENOMIC DNA]</scope>
    <source>
        <strain evidence="9 10">DSM 19573</strain>
    </source>
</reference>
<dbReference type="Pfam" id="PF13507">
    <property type="entry name" value="GATase_5"/>
    <property type="match status" value="1"/>
</dbReference>
<dbReference type="GO" id="GO:0005524">
    <property type="term" value="F:ATP binding"/>
    <property type="evidence" value="ECO:0007669"/>
    <property type="project" value="UniProtKB-KW"/>
</dbReference>
<dbReference type="InterPro" id="IPR041609">
    <property type="entry name" value="PurL_linker"/>
</dbReference>
<dbReference type="InterPro" id="IPR010141">
    <property type="entry name" value="FGAM_synthase"/>
</dbReference>
<comment type="caution">
    <text evidence="9">The sequence shown here is derived from an EMBL/GenBank/DDBJ whole genome shotgun (WGS) entry which is preliminary data.</text>
</comment>
<dbReference type="GO" id="GO:0046872">
    <property type="term" value="F:metal ion binding"/>
    <property type="evidence" value="ECO:0007669"/>
    <property type="project" value="UniProtKB-KW"/>
</dbReference>
<dbReference type="Pfam" id="PF02769">
    <property type="entry name" value="AIRS_C"/>
    <property type="match status" value="1"/>
</dbReference>
<evidence type="ECO:0000256" key="6">
    <source>
        <dbReference type="ARBA" id="ARBA00022842"/>
    </source>
</evidence>
<dbReference type="GO" id="GO:0004642">
    <property type="term" value="F:phosphoribosylformylglycinamidine synthase activity"/>
    <property type="evidence" value="ECO:0007669"/>
    <property type="project" value="TreeGrafter"/>
</dbReference>
<gene>
    <name evidence="9" type="ORF">LY28_01304</name>
</gene>
<organism evidence="9 10">
    <name type="scientific">Ruminiclostridium sufflavum DSM 19573</name>
    <dbReference type="NCBI Taxonomy" id="1121337"/>
    <lineage>
        <taxon>Bacteria</taxon>
        <taxon>Bacillati</taxon>
        <taxon>Bacillota</taxon>
        <taxon>Clostridia</taxon>
        <taxon>Eubacteriales</taxon>
        <taxon>Oscillospiraceae</taxon>
        <taxon>Ruminiclostridium</taxon>
    </lineage>
</organism>
<dbReference type="CDD" id="cd02204">
    <property type="entry name" value="PurL_repeat2"/>
    <property type="match status" value="1"/>
</dbReference>
<evidence type="ECO:0000256" key="2">
    <source>
        <dbReference type="ARBA" id="ARBA00022723"/>
    </source>
</evidence>
<dbReference type="PROSITE" id="PS51273">
    <property type="entry name" value="GATASE_TYPE_1"/>
    <property type="match status" value="1"/>
</dbReference>
<dbReference type="AlphaFoldDB" id="A0A318XQE8"/>
<evidence type="ECO:0000313" key="10">
    <source>
        <dbReference type="Proteomes" id="UP000248132"/>
    </source>
</evidence>
<evidence type="ECO:0000256" key="1">
    <source>
        <dbReference type="ARBA" id="ARBA00022598"/>
    </source>
</evidence>
<evidence type="ECO:0000256" key="4">
    <source>
        <dbReference type="ARBA" id="ARBA00022755"/>
    </source>
</evidence>
<proteinExistence type="predicted"/>
<feature type="domain" description="PurM-like C-terminal" evidence="7">
    <location>
        <begin position="442"/>
        <end position="594"/>
    </location>
</feature>
<evidence type="ECO:0000259" key="7">
    <source>
        <dbReference type="Pfam" id="PF02769"/>
    </source>
</evidence>
<keyword evidence="6" id="KW-0460">Magnesium</keyword>
<dbReference type="Gene3D" id="3.30.1330.10">
    <property type="entry name" value="PurM-like, N-terminal domain"/>
    <property type="match status" value="2"/>
</dbReference>